<protein>
    <submittedName>
        <fullName evidence="4">OLC1v1031862C1</fullName>
    </submittedName>
</protein>
<dbReference type="PANTHER" id="PTHR46038">
    <property type="entry name" value="EXPRESSED PROTEIN-RELATED"/>
    <property type="match status" value="1"/>
</dbReference>
<proteinExistence type="predicted"/>
<evidence type="ECO:0000259" key="3">
    <source>
        <dbReference type="Pfam" id="PF03407"/>
    </source>
</evidence>
<reference evidence="4" key="1">
    <citation type="submission" date="2023-03" db="EMBL/GenBank/DDBJ databases">
        <authorList>
            <person name="Julca I."/>
        </authorList>
    </citation>
    <scope>NUCLEOTIDE SEQUENCE</scope>
</reference>
<dbReference type="Pfam" id="PF03407">
    <property type="entry name" value="Nucleotid_trans"/>
    <property type="match status" value="1"/>
</dbReference>
<dbReference type="PANTHER" id="PTHR46038:SF58">
    <property type="entry name" value="GLYCOSYLTRANSFERASE"/>
    <property type="match status" value="1"/>
</dbReference>
<feature type="region of interest" description="Disordered" evidence="1">
    <location>
        <begin position="1"/>
        <end position="29"/>
    </location>
</feature>
<keyword evidence="2" id="KW-0812">Transmembrane</keyword>
<dbReference type="Proteomes" id="UP001161247">
    <property type="component" value="Chromosome 2"/>
</dbReference>
<feature type="compositionally biased region" description="Polar residues" evidence="1">
    <location>
        <begin position="16"/>
        <end position="29"/>
    </location>
</feature>
<name>A0AAV1CJE9_OLDCO</name>
<gene>
    <name evidence="4" type="ORF">OLC1_LOCUS6727</name>
</gene>
<evidence type="ECO:0000313" key="4">
    <source>
        <dbReference type="EMBL" id="CAI9095839.1"/>
    </source>
</evidence>
<accession>A0AAV1CJE9</accession>
<sequence>MEAAGAGGYNRHRKSPSVQINNNPTNYQQNISPKFNVRKTILYVLAIAVACFLLYHSSSHVDYHFPISYRPKIVPSVIISHDSSATASNGQENLSQPNTSSSPTAVAQANVPDPSLVIAGDEETDEVKLEKILKEAAKGNNNTVIVTAVNAAWTEPGLLFDSFLVSLHIGNQTQKFINHLVVMALDQKSYNRCLEMHPYCYAIRTEGIDFAEHESKVNTPDYVRLVWRKIEIMYTVLNLGYNAIFTDTDILWFRDPFLHFLEDADMQLSSDHYRGSPTAKRNIPNTGFYYVKSNNRTIQFFEYWVKSRFQNQGQKTFRLNMLIEEWRKYMALSNEERGKTPHTWPFRVKCRNPK</sequence>
<evidence type="ECO:0000256" key="1">
    <source>
        <dbReference type="SAM" id="MobiDB-lite"/>
    </source>
</evidence>
<dbReference type="InterPro" id="IPR005069">
    <property type="entry name" value="Nucl-diP-sugar_transferase"/>
</dbReference>
<keyword evidence="5" id="KW-1185">Reference proteome</keyword>
<evidence type="ECO:0000313" key="5">
    <source>
        <dbReference type="Proteomes" id="UP001161247"/>
    </source>
</evidence>
<evidence type="ECO:0000256" key="2">
    <source>
        <dbReference type="SAM" id="Phobius"/>
    </source>
</evidence>
<keyword evidence="2" id="KW-1133">Transmembrane helix</keyword>
<keyword evidence="2" id="KW-0472">Membrane</keyword>
<dbReference type="EMBL" id="OX459119">
    <property type="protein sequence ID" value="CAI9095839.1"/>
    <property type="molecule type" value="Genomic_DNA"/>
</dbReference>
<organism evidence="4 5">
    <name type="scientific">Oldenlandia corymbosa var. corymbosa</name>
    <dbReference type="NCBI Taxonomy" id="529605"/>
    <lineage>
        <taxon>Eukaryota</taxon>
        <taxon>Viridiplantae</taxon>
        <taxon>Streptophyta</taxon>
        <taxon>Embryophyta</taxon>
        <taxon>Tracheophyta</taxon>
        <taxon>Spermatophyta</taxon>
        <taxon>Magnoliopsida</taxon>
        <taxon>eudicotyledons</taxon>
        <taxon>Gunneridae</taxon>
        <taxon>Pentapetalae</taxon>
        <taxon>asterids</taxon>
        <taxon>lamiids</taxon>
        <taxon>Gentianales</taxon>
        <taxon>Rubiaceae</taxon>
        <taxon>Rubioideae</taxon>
        <taxon>Spermacoceae</taxon>
        <taxon>Hedyotis-Oldenlandia complex</taxon>
        <taxon>Oldenlandia</taxon>
    </lineage>
</organism>
<feature type="transmembrane region" description="Helical" evidence="2">
    <location>
        <begin position="40"/>
        <end position="58"/>
    </location>
</feature>
<dbReference type="AlphaFoldDB" id="A0AAV1CJE9"/>
<dbReference type="InterPro" id="IPR044821">
    <property type="entry name" value="At1g28695/At4g15970-like"/>
</dbReference>
<feature type="region of interest" description="Disordered" evidence="1">
    <location>
        <begin position="85"/>
        <end position="107"/>
    </location>
</feature>
<feature type="domain" description="Nucleotide-diphospho-sugar transferase" evidence="3">
    <location>
        <begin position="176"/>
        <end position="317"/>
    </location>
</feature>